<feature type="compositionally biased region" description="Polar residues" evidence="2">
    <location>
        <begin position="728"/>
        <end position="744"/>
    </location>
</feature>
<evidence type="ECO:0000256" key="4">
    <source>
        <dbReference type="SAM" id="SignalP"/>
    </source>
</evidence>
<feature type="domain" description="EGF-like" evidence="5">
    <location>
        <begin position="315"/>
        <end position="349"/>
    </location>
</feature>
<organism evidence="6 7">
    <name type="scientific">Biomphalaria glabrata</name>
    <name type="common">Bloodfluke planorb</name>
    <name type="synonym">Freshwater snail</name>
    <dbReference type="NCBI Taxonomy" id="6526"/>
    <lineage>
        <taxon>Eukaryota</taxon>
        <taxon>Metazoa</taxon>
        <taxon>Spiralia</taxon>
        <taxon>Lophotrochozoa</taxon>
        <taxon>Mollusca</taxon>
        <taxon>Gastropoda</taxon>
        <taxon>Heterobranchia</taxon>
        <taxon>Euthyneura</taxon>
        <taxon>Panpulmonata</taxon>
        <taxon>Hygrophila</taxon>
        <taxon>Lymnaeoidea</taxon>
        <taxon>Planorbidae</taxon>
        <taxon>Biomphalaria</taxon>
    </lineage>
</organism>
<gene>
    <name evidence="7" type="primary">LOC129923414</name>
</gene>
<dbReference type="GO" id="GO:0005044">
    <property type="term" value="F:scavenger receptor activity"/>
    <property type="evidence" value="ECO:0007669"/>
    <property type="project" value="InterPro"/>
</dbReference>
<feature type="domain" description="EGF-like" evidence="5">
    <location>
        <begin position="147"/>
        <end position="176"/>
    </location>
</feature>
<feature type="chain" id="PRO_5040896450" evidence="4">
    <location>
        <begin position="21"/>
        <end position="1123"/>
    </location>
</feature>
<proteinExistence type="predicted"/>
<dbReference type="InterPro" id="IPR042635">
    <property type="entry name" value="MEGF10/SREC1/2-like"/>
</dbReference>
<dbReference type="InterPro" id="IPR000742">
    <property type="entry name" value="EGF"/>
</dbReference>
<feature type="domain" description="EGF-like" evidence="5">
    <location>
        <begin position="265"/>
        <end position="304"/>
    </location>
</feature>
<dbReference type="OrthoDB" id="6155573at2759"/>
<name>A0A9W2Z599_BIOGL</name>
<feature type="domain" description="EGF-like" evidence="5">
    <location>
        <begin position="178"/>
        <end position="208"/>
    </location>
</feature>
<keyword evidence="6" id="KW-1185">Reference proteome</keyword>
<evidence type="ECO:0000256" key="1">
    <source>
        <dbReference type="ARBA" id="ARBA00022536"/>
    </source>
</evidence>
<keyword evidence="3" id="KW-0472">Membrane</keyword>
<dbReference type="SMART" id="SM00181">
    <property type="entry name" value="EGF"/>
    <property type="match status" value="6"/>
</dbReference>
<feature type="compositionally biased region" description="Polar residues" evidence="2">
    <location>
        <begin position="931"/>
        <end position="949"/>
    </location>
</feature>
<sequence length="1123" mass="124958">MSILVEAIFYFIVHVLFVHSQNLSSELNETYHGNLSDSCVGMKSCFNTCHNSSSEETMCQVHVSGRSRSSACSCSTVQCSRLDRWCVFQCNNVSSLSPECADCLANNNSDMCVQTCFNSNHCAVSECREVDCHSCATGFFGDRCDQRCAEKCQGRCYQESGYCVKCELGKFGPQCNLECPPHCYRGACIAETGHCRYCAQGYIGTTCNQTCGKGYFGRRCNSRCSSNCKSGECEPSTGRCVNGCNPGYFNAFCDKMCPSGNYGPGCLAHCPVTCEVSEANSPCDHVNGTCLNGCNDGFQGEHCNVPCPTGTFGKNCQMNCSNHCFLQVCNAFSGHCLRCVTEREGLLCETETIKLPKLNKLIGSDVTTDQVILIFIMLFLVGCCMWIILASSMYHRRKLLWQKVWEKGKFPSHYRLPRIWKQKMERAALSPVKNYYRLRRYLRSPEPRRIQRRRSQKLISSSESSEESETSSDSTTTNTETQEHLDVTEKTEAGEIYQEEGGGDTMSKPVPSRDVVVEVLQNNVVLNQNAADGEKFKALPWKNQDKDQLTQPAYVSLTPRKANENWESRAICGSGTGSSISGRFSNTIQIGSESFLTNHQKRPLRLLKATTRTSTATVQELDSSTTRFSITTEETMTTESAVLEESCKLMGEAALVKTPSDTPELTESETHRSTETDSESDTTKNTTTEEESEESSTTTSTSTVKSKSESSRLTTKKKESILSKAQEMPSSKRLSNLLNKNVPATYNLPPPAQRKPPEPPPRQGVLKKSLDFLSRKIPIRIKYAAKEEEVFVSRKESIEKRHMSSRFLLTRLHDWRRAKEMQLEVTAGVVEIKDEKSSKGKSSTTESTSRITTSTTAYTSQGATHTPASGETEETTRETSHTKTTRTSATSAETTTGDERSSTTRRSTTTSSGRSFSQSEERTSRRTRKSLNTNPLSTIDGSILSSLPESRTYSKTRTSKTASSSGHPTSSTESNMRPESETRPDRESRDRKRRELQRLQRKHLEIVNSLQKSLEMISPQMPRKSLQELHHSATEKLDRFHGPRGEKRSRSAKRLGEKRSRSAKRLGEKERADVISYRGARKLAEGFWENTNPTPGLSGSTLNVSQTIGNQSSIQPSGASTRT</sequence>
<feature type="region of interest" description="Disordered" evidence="2">
    <location>
        <begin position="655"/>
        <end position="764"/>
    </location>
</feature>
<feature type="region of interest" description="Disordered" evidence="2">
    <location>
        <begin position="834"/>
        <end position="1000"/>
    </location>
</feature>
<feature type="compositionally biased region" description="Basic and acidic residues" evidence="2">
    <location>
        <begin position="706"/>
        <end position="721"/>
    </location>
</feature>
<feature type="region of interest" description="Disordered" evidence="2">
    <location>
        <begin position="1087"/>
        <end position="1123"/>
    </location>
</feature>
<feature type="region of interest" description="Disordered" evidence="2">
    <location>
        <begin position="449"/>
        <end position="510"/>
    </location>
</feature>
<protein>
    <submittedName>
        <fullName evidence="7">Serine-rich adhesin for platelets-like</fullName>
    </submittedName>
</protein>
<reference evidence="7" key="1">
    <citation type="submission" date="2025-08" db="UniProtKB">
        <authorList>
            <consortium name="RefSeq"/>
        </authorList>
    </citation>
    <scope>IDENTIFICATION</scope>
</reference>
<feature type="transmembrane region" description="Helical" evidence="3">
    <location>
        <begin position="371"/>
        <end position="394"/>
    </location>
</feature>
<feature type="signal peptide" evidence="4">
    <location>
        <begin position="1"/>
        <end position="20"/>
    </location>
</feature>
<feature type="compositionally biased region" description="Low complexity" evidence="2">
    <location>
        <begin position="950"/>
        <end position="974"/>
    </location>
</feature>
<feature type="compositionally biased region" description="Pro residues" evidence="2">
    <location>
        <begin position="748"/>
        <end position="762"/>
    </location>
</feature>
<feature type="region of interest" description="Disordered" evidence="2">
    <location>
        <begin position="1022"/>
        <end position="1071"/>
    </location>
</feature>
<dbReference type="Proteomes" id="UP001165740">
    <property type="component" value="Chromosome 1"/>
</dbReference>
<dbReference type="PANTHER" id="PTHR24043:SF8">
    <property type="entry name" value="EGF-LIKE DOMAIN-CONTAINING PROTEIN"/>
    <property type="match status" value="1"/>
</dbReference>
<feature type="domain" description="EGF-like" evidence="5">
    <location>
        <begin position="223"/>
        <end position="254"/>
    </location>
</feature>
<evidence type="ECO:0000313" key="6">
    <source>
        <dbReference type="Proteomes" id="UP001165740"/>
    </source>
</evidence>
<feature type="compositionally biased region" description="Low complexity" evidence="2">
    <location>
        <begin position="695"/>
        <end position="705"/>
    </location>
</feature>
<feature type="compositionally biased region" description="Low complexity" evidence="2">
    <location>
        <begin position="904"/>
        <end position="918"/>
    </location>
</feature>
<dbReference type="GeneID" id="129923414"/>
<dbReference type="AlphaFoldDB" id="A0A9W2Z599"/>
<dbReference type="RefSeq" id="XP_055870266.1">
    <property type="nucleotide sequence ID" value="XM_056014291.1"/>
</dbReference>
<feature type="compositionally biased region" description="Low complexity" evidence="2">
    <location>
        <begin position="471"/>
        <end position="480"/>
    </location>
</feature>
<evidence type="ECO:0000256" key="2">
    <source>
        <dbReference type="SAM" id="MobiDB-lite"/>
    </source>
</evidence>
<evidence type="ECO:0000256" key="3">
    <source>
        <dbReference type="SAM" id="Phobius"/>
    </source>
</evidence>
<feature type="compositionally biased region" description="Low complexity" evidence="2">
    <location>
        <begin position="885"/>
        <end position="895"/>
    </location>
</feature>
<dbReference type="OMA" id="CEEHNTE"/>
<feature type="compositionally biased region" description="Low complexity" evidence="2">
    <location>
        <begin position="840"/>
        <end position="860"/>
    </location>
</feature>
<keyword evidence="1" id="KW-0245">EGF-like domain</keyword>
<feature type="compositionally biased region" description="Basic and acidic residues" evidence="2">
    <location>
        <begin position="976"/>
        <end position="990"/>
    </location>
</feature>
<dbReference type="PANTHER" id="PTHR24043">
    <property type="entry name" value="SCAVENGER RECEPTOR CLASS F"/>
    <property type="match status" value="1"/>
</dbReference>
<evidence type="ECO:0000313" key="7">
    <source>
        <dbReference type="RefSeq" id="XP_055870266.1"/>
    </source>
</evidence>
<feature type="compositionally biased region" description="Basic and acidic residues" evidence="2">
    <location>
        <begin position="481"/>
        <end position="493"/>
    </location>
</feature>
<keyword evidence="3" id="KW-1133">Transmembrane helix</keyword>
<feature type="domain" description="EGF-like" evidence="5">
    <location>
        <begin position="99"/>
        <end position="145"/>
    </location>
</feature>
<evidence type="ECO:0000259" key="5">
    <source>
        <dbReference type="SMART" id="SM00181"/>
    </source>
</evidence>
<feature type="compositionally biased region" description="Polar residues" evidence="2">
    <location>
        <begin position="1089"/>
        <end position="1123"/>
    </location>
</feature>
<feature type="compositionally biased region" description="Basic and acidic residues" evidence="2">
    <location>
        <begin position="1025"/>
        <end position="1071"/>
    </location>
</feature>
<accession>A0A9W2Z599</accession>
<keyword evidence="3" id="KW-0812">Transmembrane</keyword>
<keyword evidence="4" id="KW-0732">Signal</keyword>
<dbReference type="Gene3D" id="2.170.300.10">
    <property type="entry name" value="Tie2 ligand-binding domain superfamily"/>
    <property type="match status" value="1"/>
</dbReference>